<protein>
    <submittedName>
        <fullName evidence="1">Uncharacterized protein</fullName>
    </submittedName>
</protein>
<evidence type="ECO:0000313" key="2">
    <source>
        <dbReference type="Proteomes" id="UP001167796"/>
    </source>
</evidence>
<reference evidence="1" key="1">
    <citation type="submission" date="2023-07" db="EMBL/GenBank/DDBJ databases">
        <authorList>
            <person name="Kim M.K."/>
        </authorList>
    </citation>
    <scope>NUCLEOTIDE SEQUENCE</scope>
    <source>
        <strain evidence="1">M29</strain>
    </source>
</reference>
<dbReference type="Proteomes" id="UP001167796">
    <property type="component" value="Unassembled WGS sequence"/>
</dbReference>
<accession>A0ABT9A4I6</accession>
<gene>
    <name evidence="1" type="ORF">Q5H92_00150</name>
</gene>
<comment type="caution">
    <text evidence="1">The sequence shown here is derived from an EMBL/GenBank/DDBJ whole genome shotgun (WGS) entry which is preliminary data.</text>
</comment>
<name>A0ABT9A4I6_9BACT</name>
<dbReference type="EMBL" id="JAUQSX010000001">
    <property type="protein sequence ID" value="MDO7844749.1"/>
    <property type="molecule type" value="Genomic_DNA"/>
</dbReference>
<organism evidence="1 2">
    <name type="scientific">Hymenobacter mellowenesis</name>
    <dbReference type="NCBI Taxonomy" id="3063995"/>
    <lineage>
        <taxon>Bacteria</taxon>
        <taxon>Pseudomonadati</taxon>
        <taxon>Bacteroidota</taxon>
        <taxon>Cytophagia</taxon>
        <taxon>Cytophagales</taxon>
        <taxon>Hymenobacteraceae</taxon>
        <taxon>Hymenobacter</taxon>
    </lineage>
</organism>
<sequence length="69" mass="7758">MPTLLQCSFKTSILTGAAIWSTSAKLDCLMASEMLPLTIQSVPSEWPHQAQHLLLKSKRVRVLHQQPEM</sequence>
<keyword evidence="2" id="KW-1185">Reference proteome</keyword>
<evidence type="ECO:0000313" key="1">
    <source>
        <dbReference type="EMBL" id="MDO7844749.1"/>
    </source>
</evidence>
<proteinExistence type="predicted"/>